<dbReference type="PANTHER" id="PTHR43153:SF1">
    <property type="entry name" value="ELECTRON TRANSFER FLAVOPROTEIN SUBUNIT ALPHA, MITOCHONDRIAL"/>
    <property type="match status" value="1"/>
</dbReference>
<keyword evidence="6" id="KW-1185">Reference proteome</keyword>
<dbReference type="SUPFAM" id="SSF52467">
    <property type="entry name" value="DHS-like NAD/FAD-binding domain"/>
    <property type="match status" value="1"/>
</dbReference>
<dbReference type="InterPro" id="IPR014729">
    <property type="entry name" value="Rossmann-like_a/b/a_fold"/>
</dbReference>
<name>A0A317T9X1_9CHLB</name>
<dbReference type="InterPro" id="IPR029035">
    <property type="entry name" value="DHS-like_NAD/FAD-binding_dom"/>
</dbReference>
<dbReference type="Gene3D" id="3.40.50.1220">
    <property type="entry name" value="TPP-binding domain"/>
    <property type="match status" value="1"/>
</dbReference>
<accession>A0A317T9X1</accession>
<dbReference type="InterPro" id="IPR001308">
    <property type="entry name" value="ETF_a/FixB"/>
</dbReference>
<feature type="binding site" evidence="3">
    <location>
        <begin position="249"/>
        <end position="253"/>
    </location>
    <ligand>
        <name>FAD</name>
        <dbReference type="ChEBI" id="CHEBI:57692"/>
    </ligand>
</feature>
<organism evidence="5 6">
    <name type="scientific">Prosthecochloris marina</name>
    <dbReference type="NCBI Taxonomy" id="2017681"/>
    <lineage>
        <taxon>Bacteria</taxon>
        <taxon>Pseudomonadati</taxon>
        <taxon>Chlorobiota</taxon>
        <taxon>Chlorobiia</taxon>
        <taxon>Chlorobiales</taxon>
        <taxon>Chlorobiaceae</taxon>
        <taxon>Prosthecochloris</taxon>
    </lineage>
</organism>
<sequence length="324" mass="34531">MSFLVILEQRQGAVKKASVDVWHTVQHMVEVLGKTDVYGLVMGDVDKNVIRSRCGGKGRIYMLNDAAFHDYCPECYAGAIVEMAGHTNAENIFFANTAMGKDLAPRIAMRLDAALASDCVIGLDGNGLLKAVTTMYAGTVSAVVENLKKRAVYTVAPRSYSFEGLGENDVEILEGKGECLSKSNSVLKGVIYNKGRKDITESDILVAGGRGVGSSENFALLESLATSLGGVVGASRSAVDEGWRPHSDQIGQTGRSVAPRLYIACGISGAPQHLAGIAGAETVIAINRDREAPIFKVADYGIVGDITEVVPLLERAVCDFQRMK</sequence>
<dbReference type="GO" id="GO:0009055">
    <property type="term" value="F:electron transfer activity"/>
    <property type="evidence" value="ECO:0007669"/>
    <property type="project" value="InterPro"/>
</dbReference>
<dbReference type="RefSeq" id="WP_110022774.1">
    <property type="nucleotide sequence ID" value="NZ_PDNZ01000003.1"/>
</dbReference>
<reference evidence="6" key="1">
    <citation type="submission" date="2017-10" db="EMBL/GenBank/DDBJ databases">
        <authorList>
            <person name="Gaisin V.A."/>
            <person name="Rysina M.S."/>
            <person name="Grouzdev D.S."/>
        </authorList>
    </citation>
    <scope>NUCLEOTIDE SEQUENCE [LARGE SCALE GENOMIC DNA]</scope>
    <source>
        <strain evidence="6">V1</strain>
    </source>
</reference>
<evidence type="ECO:0000259" key="4">
    <source>
        <dbReference type="SMART" id="SM00893"/>
    </source>
</evidence>
<protein>
    <submittedName>
        <fullName evidence="5">Electron transfer flavoprotein subunit alpha</fullName>
    </submittedName>
</protein>
<keyword evidence="3" id="KW-0285">Flavoprotein</keyword>
<feature type="binding site" evidence="3">
    <location>
        <position position="210"/>
    </location>
    <ligand>
        <name>FAD</name>
        <dbReference type="ChEBI" id="CHEBI:57692"/>
    </ligand>
</feature>
<dbReference type="Proteomes" id="UP000246278">
    <property type="component" value="Unassembled WGS sequence"/>
</dbReference>
<dbReference type="GO" id="GO:0033539">
    <property type="term" value="P:fatty acid beta-oxidation using acyl-CoA dehydrogenase"/>
    <property type="evidence" value="ECO:0007669"/>
    <property type="project" value="TreeGrafter"/>
</dbReference>
<feature type="binding site" evidence="3">
    <location>
        <position position="287"/>
    </location>
    <ligand>
        <name>FAD</name>
        <dbReference type="ChEBI" id="CHEBI:57692"/>
    </ligand>
</feature>
<feature type="binding site" evidence="3">
    <location>
        <begin position="266"/>
        <end position="273"/>
    </location>
    <ligand>
        <name>FAD</name>
        <dbReference type="ChEBI" id="CHEBI:57692"/>
    </ligand>
</feature>
<evidence type="ECO:0000313" key="5">
    <source>
        <dbReference type="EMBL" id="PWW82301.1"/>
    </source>
</evidence>
<dbReference type="PANTHER" id="PTHR43153">
    <property type="entry name" value="ELECTRON TRANSFER FLAVOPROTEIN ALPHA"/>
    <property type="match status" value="1"/>
</dbReference>
<dbReference type="Pfam" id="PF01012">
    <property type="entry name" value="ETF"/>
    <property type="match status" value="1"/>
</dbReference>
<dbReference type="SUPFAM" id="SSF52402">
    <property type="entry name" value="Adenine nucleotide alpha hydrolases-like"/>
    <property type="match status" value="1"/>
</dbReference>
<comment type="cofactor">
    <cofactor evidence="3">
        <name>FAD</name>
        <dbReference type="ChEBI" id="CHEBI:57692"/>
    </cofactor>
    <text evidence="3">Binds 1 FAD per dimer.</text>
</comment>
<evidence type="ECO:0000313" key="6">
    <source>
        <dbReference type="Proteomes" id="UP000246278"/>
    </source>
</evidence>
<dbReference type="AlphaFoldDB" id="A0A317T9X1"/>
<proteinExistence type="inferred from homology"/>
<comment type="similarity">
    <text evidence="1">Belongs to the ETF alpha-subunit/FixB family.</text>
</comment>
<keyword evidence="2" id="KW-0813">Transport</keyword>
<dbReference type="OrthoDB" id="9770286at2"/>
<dbReference type="Pfam" id="PF00766">
    <property type="entry name" value="ETF_alpha"/>
    <property type="match status" value="1"/>
</dbReference>
<gene>
    <name evidence="5" type="ORF">CR164_04650</name>
</gene>
<feature type="binding site" evidence="3">
    <location>
        <begin position="305"/>
        <end position="306"/>
    </location>
    <ligand>
        <name>FAD</name>
        <dbReference type="ChEBI" id="CHEBI:57692"/>
    </ligand>
</feature>
<feature type="binding site" evidence="3">
    <location>
        <begin position="235"/>
        <end position="236"/>
    </location>
    <ligand>
        <name>FAD</name>
        <dbReference type="ChEBI" id="CHEBI:57692"/>
    </ligand>
</feature>
<dbReference type="SMART" id="SM00893">
    <property type="entry name" value="ETF"/>
    <property type="match status" value="1"/>
</dbReference>
<keyword evidence="3" id="KW-0274">FAD</keyword>
<comment type="caution">
    <text evidence="5">The sequence shown here is derived from an EMBL/GenBank/DDBJ whole genome shotgun (WGS) entry which is preliminary data.</text>
</comment>
<dbReference type="InterPro" id="IPR014731">
    <property type="entry name" value="ETF_asu_C"/>
</dbReference>
<keyword evidence="2" id="KW-0249">Electron transport</keyword>
<dbReference type="GO" id="GO:0050660">
    <property type="term" value="F:flavin adenine dinucleotide binding"/>
    <property type="evidence" value="ECO:0007669"/>
    <property type="project" value="InterPro"/>
</dbReference>
<evidence type="ECO:0000256" key="2">
    <source>
        <dbReference type="ARBA" id="ARBA00022982"/>
    </source>
</evidence>
<dbReference type="InterPro" id="IPR014730">
    <property type="entry name" value="ETF_a/b_N"/>
</dbReference>
<evidence type="ECO:0000256" key="1">
    <source>
        <dbReference type="ARBA" id="ARBA00005817"/>
    </source>
</evidence>
<dbReference type="EMBL" id="PDNZ01000003">
    <property type="protein sequence ID" value="PWW82301.1"/>
    <property type="molecule type" value="Genomic_DNA"/>
</dbReference>
<dbReference type="Gene3D" id="3.40.50.620">
    <property type="entry name" value="HUPs"/>
    <property type="match status" value="1"/>
</dbReference>
<feature type="domain" description="Electron transfer flavoprotein alpha/beta-subunit N-terminal" evidence="4">
    <location>
        <begin position="3"/>
        <end position="191"/>
    </location>
</feature>
<dbReference type="PIRSF" id="PIRSF000089">
    <property type="entry name" value="Electra_flavoP_a"/>
    <property type="match status" value="1"/>
</dbReference>
<evidence type="ECO:0000256" key="3">
    <source>
        <dbReference type="PIRSR" id="PIRSR000089-1"/>
    </source>
</evidence>